<evidence type="ECO:0000256" key="1">
    <source>
        <dbReference type="PROSITE-ProRule" id="PRU00175"/>
    </source>
</evidence>
<keyword evidence="1" id="KW-0479">Metal-binding</keyword>
<dbReference type="GO" id="GO:0008270">
    <property type="term" value="F:zinc ion binding"/>
    <property type="evidence" value="ECO:0007669"/>
    <property type="project" value="UniProtKB-KW"/>
</dbReference>
<dbReference type="InterPro" id="IPR001841">
    <property type="entry name" value="Znf_RING"/>
</dbReference>
<feature type="compositionally biased region" description="Basic and acidic residues" evidence="2">
    <location>
        <begin position="67"/>
        <end position="94"/>
    </location>
</feature>
<dbReference type="SUPFAM" id="SSF57850">
    <property type="entry name" value="RING/U-box"/>
    <property type="match status" value="1"/>
</dbReference>
<feature type="compositionally biased region" description="Polar residues" evidence="2">
    <location>
        <begin position="106"/>
        <end position="116"/>
    </location>
</feature>
<dbReference type="PANTHER" id="PTHR22765">
    <property type="entry name" value="RING FINGER AND PROTEASE ASSOCIATED DOMAIN-CONTAINING"/>
    <property type="match status" value="1"/>
</dbReference>
<feature type="domain" description="RING-type" evidence="3">
    <location>
        <begin position="151"/>
        <end position="191"/>
    </location>
</feature>
<protein>
    <submittedName>
        <fullName evidence="4">RING/U-box superfamily protein</fullName>
    </submittedName>
</protein>
<evidence type="ECO:0000256" key="2">
    <source>
        <dbReference type="SAM" id="MobiDB-lite"/>
    </source>
</evidence>
<dbReference type="OrthoDB" id="8062037at2759"/>
<dbReference type="PROSITE" id="PS50089">
    <property type="entry name" value="ZF_RING_2"/>
    <property type="match status" value="1"/>
</dbReference>
<dbReference type="PANTHER" id="PTHR22765:SF303">
    <property type="entry name" value="RING-TYPE DOMAIN-CONTAINING PROTEIN"/>
    <property type="match status" value="1"/>
</dbReference>
<dbReference type="Gene3D" id="3.30.40.10">
    <property type="entry name" value="Zinc/RING finger domain, C3HC4 (zinc finger)"/>
    <property type="match status" value="1"/>
</dbReference>
<evidence type="ECO:0000313" key="5">
    <source>
        <dbReference type="Proteomes" id="UP000325081"/>
    </source>
</evidence>
<reference evidence="5" key="1">
    <citation type="journal article" date="2019" name="Curr. Biol.">
        <title>Genome Sequence of Striga asiatica Provides Insight into the Evolution of Plant Parasitism.</title>
        <authorList>
            <person name="Yoshida S."/>
            <person name="Kim S."/>
            <person name="Wafula E.K."/>
            <person name="Tanskanen J."/>
            <person name="Kim Y.M."/>
            <person name="Honaas L."/>
            <person name="Yang Z."/>
            <person name="Spallek T."/>
            <person name="Conn C.E."/>
            <person name="Ichihashi Y."/>
            <person name="Cheong K."/>
            <person name="Cui S."/>
            <person name="Der J.P."/>
            <person name="Gundlach H."/>
            <person name="Jiao Y."/>
            <person name="Hori C."/>
            <person name="Ishida J.K."/>
            <person name="Kasahara H."/>
            <person name="Kiba T."/>
            <person name="Kim M.S."/>
            <person name="Koo N."/>
            <person name="Laohavisit A."/>
            <person name="Lee Y.H."/>
            <person name="Lumba S."/>
            <person name="McCourt P."/>
            <person name="Mortimer J.C."/>
            <person name="Mutuku J.M."/>
            <person name="Nomura T."/>
            <person name="Sasaki-Sekimoto Y."/>
            <person name="Seto Y."/>
            <person name="Wang Y."/>
            <person name="Wakatake T."/>
            <person name="Sakakibara H."/>
            <person name="Demura T."/>
            <person name="Yamaguchi S."/>
            <person name="Yoneyama K."/>
            <person name="Manabe R.I."/>
            <person name="Nelson D.C."/>
            <person name="Schulman A.H."/>
            <person name="Timko M.P."/>
            <person name="dePamphilis C.W."/>
            <person name="Choi D."/>
            <person name="Shirasu K."/>
        </authorList>
    </citation>
    <scope>NUCLEOTIDE SEQUENCE [LARGE SCALE GENOMIC DNA]</scope>
    <source>
        <strain evidence="5">cv. UVA1</strain>
    </source>
</reference>
<gene>
    <name evidence="4" type="ORF">STAS_16745</name>
</gene>
<accession>A0A5A7Q5E1</accession>
<dbReference type="AlphaFoldDB" id="A0A5A7Q5E1"/>
<sequence length="198" mass="22553">MAGTLPGVEAARRRRFHKTNNLTDCYDAHQSPAATSSRRSSFCLYATSHNLHSSSSQKIRNPTLRQGNERMRDDESRLGEAAREAKKRLDERFQPKRISHKKSTQDRSTFSDNRPNAESGLELPNLKRSGLMMKRPSWLRVRWKSCEEGECPVCLEQLGVGTLMQLPCAHRFHTKCLVPWMAASALCPCCRMEIHPSN</sequence>
<dbReference type="GO" id="GO:0061630">
    <property type="term" value="F:ubiquitin protein ligase activity"/>
    <property type="evidence" value="ECO:0007669"/>
    <property type="project" value="TreeGrafter"/>
</dbReference>
<comment type="caution">
    <text evidence="4">The sequence shown here is derived from an EMBL/GenBank/DDBJ whole genome shotgun (WGS) entry which is preliminary data.</text>
</comment>
<dbReference type="SMART" id="SM00184">
    <property type="entry name" value="RING"/>
    <property type="match status" value="1"/>
</dbReference>
<dbReference type="EMBL" id="BKCP01005827">
    <property type="protein sequence ID" value="GER40092.1"/>
    <property type="molecule type" value="Genomic_DNA"/>
</dbReference>
<evidence type="ECO:0000259" key="3">
    <source>
        <dbReference type="PROSITE" id="PS50089"/>
    </source>
</evidence>
<dbReference type="InterPro" id="IPR051826">
    <property type="entry name" value="E3_ubiquitin-ligase_domain"/>
</dbReference>
<feature type="compositionally biased region" description="Polar residues" evidence="2">
    <location>
        <begin position="53"/>
        <end position="66"/>
    </location>
</feature>
<keyword evidence="1" id="KW-0863">Zinc-finger</keyword>
<dbReference type="Pfam" id="PF13639">
    <property type="entry name" value="zf-RING_2"/>
    <property type="match status" value="1"/>
</dbReference>
<dbReference type="InterPro" id="IPR013083">
    <property type="entry name" value="Znf_RING/FYVE/PHD"/>
</dbReference>
<keyword evidence="1" id="KW-0862">Zinc</keyword>
<dbReference type="GO" id="GO:0006511">
    <property type="term" value="P:ubiquitin-dependent protein catabolic process"/>
    <property type="evidence" value="ECO:0007669"/>
    <property type="project" value="TreeGrafter"/>
</dbReference>
<feature type="region of interest" description="Disordered" evidence="2">
    <location>
        <begin position="53"/>
        <end position="123"/>
    </location>
</feature>
<evidence type="ECO:0000313" key="4">
    <source>
        <dbReference type="EMBL" id="GER40092.1"/>
    </source>
</evidence>
<dbReference type="Proteomes" id="UP000325081">
    <property type="component" value="Unassembled WGS sequence"/>
</dbReference>
<name>A0A5A7Q5E1_STRAF</name>
<proteinExistence type="predicted"/>
<keyword evidence="5" id="KW-1185">Reference proteome</keyword>
<organism evidence="4 5">
    <name type="scientific">Striga asiatica</name>
    <name type="common">Asiatic witchweed</name>
    <name type="synonym">Buchnera asiatica</name>
    <dbReference type="NCBI Taxonomy" id="4170"/>
    <lineage>
        <taxon>Eukaryota</taxon>
        <taxon>Viridiplantae</taxon>
        <taxon>Streptophyta</taxon>
        <taxon>Embryophyta</taxon>
        <taxon>Tracheophyta</taxon>
        <taxon>Spermatophyta</taxon>
        <taxon>Magnoliopsida</taxon>
        <taxon>eudicotyledons</taxon>
        <taxon>Gunneridae</taxon>
        <taxon>Pentapetalae</taxon>
        <taxon>asterids</taxon>
        <taxon>lamiids</taxon>
        <taxon>Lamiales</taxon>
        <taxon>Orobanchaceae</taxon>
        <taxon>Buchnereae</taxon>
        <taxon>Striga</taxon>
    </lineage>
</organism>